<dbReference type="GO" id="GO:0006508">
    <property type="term" value="P:proteolysis"/>
    <property type="evidence" value="ECO:0007669"/>
    <property type="project" value="UniProtKB-KW"/>
</dbReference>
<proteinExistence type="inferred from homology"/>
<protein>
    <recommendedName>
        <fullName evidence="7">PDZ domain-containing protein</fullName>
    </recommendedName>
</protein>
<keyword evidence="6" id="KW-0812">Transmembrane</keyword>
<dbReference type="SUPFAM" id="SSF52096">
    <property type="entry name" value="ClpP/crotonase"/>
    <property type="match status" value="1"/>
</dbReference>
<dbReference type="Gene3D" id="2.30.42.10">
    <property type="match status" value="1"/>
</dbReference>
<evidence type="ECO:0000256" key="5">
    <source>
        <dbReference type="RuleBase" id="RU004404"/>
    </source>
</evidence>
<dbReference type="Pfam" id="PF17820">
    <property type="entry name" value="PDZ_6"/>
    <property type="match status" value="1"/>
</dbReference>
<dbReference type="Proteomes" id="UP000179233">
    <property type="component" value="Unassembled WGS sequence"/>
</dbReference>
<evidence type="ECO:0000256" key="4">
    <source>
        <dbReference type="ARBA" id="ARBA00022825"/>
    </source>
</evidence>
<dbReference type="CDD" id="cd07560">
    <property type="entry name" value="Peptidase_S41_CPP"/>
    <property type="match status" value="1"/>
</dbReference>
<dbReference type="Gene3D" id="3.30.750.44">
    <property type="match status" value="1"/>
</dbReference>
<keyword evidence="2 5" id="KW-0645">Protease</keyword>
<dbReference type="CDD" id="cd06782">
    <property type="entry name" value="cpPDZ_CPP-like"/>
    <property type="match status" value="1"/>
</dbReference>
<dbReference type="PANTHER" id="PTHR32060">
    <property type="entry name" value="TAIL-SPECIFIC PROTEASE"/>
    <property type="match status" value="1"/>
</dbReference>
<dbReference type="InterPro" id="IPR036034">
    <property type="entry name" value="PDZ_sf"/>
</dbReference>
<dbReference type="GO" id="GO:0004175">
    <property type="term" value="F:endopeptidase activity"/>
    <property type="evidence" value="ECO:0007669"/>
    <property type="project" value="TreeGrafter"/>
</dbReference>
<accession>A0A1G1VSB8</accession>
<dbReference type="FunFam" id="2.30.42.10:FF:000063">
    <property type="entry name" value="Peptidase, S41 family"/>
    <property type="match status" value="1"/>
</dbReference>
<dbReference type="PROSITE" id="PS50106">
    <property type="entry name" value="PDZ"/>
    <property type="match status" value="1"/>
</dbReference>
<keyword evidence="6" id="KW-1133">Transmembrane helix</keyword>
<evidence type="ECO:0000256" key="1">
    <source>
        <dbReference type="ARBA" id="ARBA00009179"/>
    </source>
</evidence>
<comment type="similarity">
    <text evidence="1 5">Belongs to the peptidase S41A family.</text>
</comment>
<dbReference type="GO" id="GO:0030288">
    <property type="term" value="C:outer membrane-bounded periplasmic space"/>
    <property type="evidence" value="ECO:0007669"/>
    <property type="project" value="TreeGrafter"/>
</dbReference>
<keyword evidence="4 5" id="KW-0720">Serine protease</keyword>
<evidence type="ECO:0000313" key="9">
    <source>
        <dbReference type="Proteomes" id="UP000179233"/>
    </source>
</evidence>
<dbReference type="GO" id="GO:0007165">
    <property type="term" value="P:signal transduction"/>
    <property type="evidence" value="ECO:0007669"/>
    <property type="project" value="TreeGrafter"/>
</dbReference>
<dbReference type="InterPro" id="IPR041489">
    <property type="entry name" value="PDZ_6"/>
</dbReference>
<dbReference type="Gene3D" id="3.90.226.10">
    <property type="entry name" value="2-enoyl-CoA Hydratase, Chain A, domain 1"/>
    <property type="match status" value="1"/>
</dbReference>
<feature type="domain" description="PDZ" evidence="7">
    <location>
        <begin position="128"/>
        <end position="201"/>
    </location>
</feature>
<dbReference type="GO" id="GO:0008236">
    <property type="term" value="F:serine-type peptidase activity"/>
    <property type="evidence" value="ECO:0007669"/>
    <property type="project" value="UniProtKB-KW"/>
</dbReference>
<reference evidence="8 9" key="1">
    <citation type="journal article" date="2016" name="Nat. Commun.">
        <title>Thousands of microbial genomes shed light on interconnected biogeochemical processes in an aquifer system.</title>
        <authorList>
            <person name="Anantharaman K."/>
            <person name="Brown C.T."/>
            <person name="Hug L.A."/>
            <person name="Sharon I."/>
            <person name="Castelle C.J."/>
            <person name="Probst A.J."/>
            <person name="Thomas B.C."/>
            <person name="Singh A."/>
            <person name="Wilkins M.J."/>
            <person name="Karaoz U."/>
            <person name="Brodie E.L."/>
            <person name="Williams K.H."/>
            <person name="Hubbard S.S."/>
            <person name="Banfield J.F."/>
        </authorList>
    </citation>
    <scope>NUCLEOTIDE SEQUENCE [LARGE SCALE GENOMIC DNA]</scope>
</reference>
<dbReference type="InterPro" id="IPR004447">
    <property type="entry name" value="Peptidase_S41A"/>
</dbReference>
<gene>
    <name evidence="8" type="ORF">A2786_02085</name>
</gene>
<dbReference type="AlphaFoldDB" id="A0A1G1VSB8"/>
<keyword evidence="3 5" id="KW-0378">Hydrolase</keyword>
<name>A0A1G1VSB8_9BACT</name>
<dbReference type="NCBIfam" id="TIGR00225">
    <property type="entry name" value="prc"/>
    <property type="match status" value="1"/>
</dbReference>
<evidence type="ECO:0000313" key="8">
    <source>
        <dbReference type="EMBL" id="OGY18289.1"/>
    </source>
</evidence>
<comment type="caution">
    <text evidence="8">The sequence shown here is derived from an EMBL/GenBank/DDBJ whole genome shotgun (WGS) entry which is preliminary data.</text>
</comment>
<evidence type="ECO:0000259" key="7">
    <source>
        <dbReference type="PROSITE" id="PS50106"/>
    </source>
</evidence>
<keyword evidence="6" id="KW-0472">Membrane</keyword>
<dbReference type="SMART" id="SM00245">
    <property type="entry name" value="TSPc"/>
    <property type="match status" value="1"/>
</dbReference>
<evidence type="ECO:0000256" key="2">
    <source>
        <dbReference type="ARBA" id="ARBA00022670"/>
    </source>
</evidence>
<evidence type="ECO:0000256" key="6">
    <source>
        <dbReference type="SAM" id="Phobius"/>
    </source>
</evidence>
<dbReference type="SUPFAM" id="SSF50156">
    <property type="entry name" value="PDZ domain-like"/>
    <property type="match status" value="1"/>
</dbReference>
<dbReference type="EMBL" id="MHCJ01000003">
    <property type="protein sequence ID" value="OGY18289.1"/>
    <property type="molecule type" value="Genomic_DNA"/>
</dbReference>
<dbReference type="InterPro" id="IPR029045">
    <property type="entry name" value="ClpP/crotonase-like_dom_sf"/>
</dbReference>
<dbReference type="PANTHER" id="PTHR32060:SF30">
    <property type="entry name" value="CARBOXY-TERMINAL PROCESSING PROTEASE CTPA"/>
    <property type="match status" value="1"/>
</dbReference>
<organism evidence="8 9">
    <name type="scientific">Candidatus Chisholmbacteria bacterium RIFCSPHIGHO2_01_FULL_52_32</name>
    <dbReference type="NCBI Taxonomy" id="1797591"/>
    <lineage>
        <taxon>Bacteria</taxon>
        <taxon>Candidatus Chisholmiibacteriota</taxon>
    </lineage>
</organism>
<feature type="transmembrane region" description="Helical" evidence="6">
    <location>
        <begin position="12"/>
        <end position="32"/>
    </location>
</feature>
<dbReference type="InterPro" id="IPR001478">
    <property type="entry name" value="PDZ"/>
</dbReference>
<dbReference type="SMART" id="SM00228">
    <property type="entry name" value="PDZ"/>
    <property type="match status" value="1"/>
</dbReference>
<dbReference type="InterPro" id="IPR005151">
    <property type="entry name" value="Tail-specific_protease"/>
</dbReference>
<dbReference type="Pfam" id="PF03572">
    <property type="entry name" value="Peptidase_S41"/>
    <property type="match status" value="1"/>
</dbReference>
<evidence type="ECO:0000256" key="3">
    <source>
        <dbReference type="ARBA" id="ARBA00022801"/>
    </source>
</evidence>
<sequence length="435" mass="47247">MIVRPISLVRIRSFFLVLSLIVLSVGTGFWYGRRSITTDFSKLPPKVEIINRAQPPEHRTVDFSLFWQVWDELAGSYITPDSLDPEKMVFGAISGMTSAIGDPYTVFLPPMENKQTKENLSGKFGGVGIQLGFRDRALSVVAPLSGMPAERAGIKAGDFILHIKDEGAGVDKDTQGMPLPEAVNLIRGKLGTKVLLTLIREGQTKPFDVELVREEIVIPSIELTWLPPDEAARKLVTKETEIPVGEKVVAHLAVAQFGDQTDGEWDRAVSDILDRESDVVGIVLDFRNNPGGYLSGAIRMASEFLSEGTVVVQQGRVRSETFPVEEPGRLTDLPFVVLVNGGSASASEIVAGALRDRRGAVLVGEKTFGKGTVQEARDLPGGAGLHVTTSKWILPSGEAINAKGLTPNIEVTLTEEENGIDEQLEKAIETLLKQQ</sequence>